<dbReference type="GO" id="GO:0008270">
    <property type="term" value="F:zinc ion binding"/>
    <property type="evidence" value="ECO:0007669"/>
    <property type="project" value="UniProtKB-KW"/>
</dbReference>
<dbReference type="STRING" id="1160509.A0A3N4HGV7"/>
<evidence type="ECO:0000256" key="4">
    <source>
        <dbReference type="ARBA" id="ARBA00022833"/>
    </source>
</evidence>
<dbReference type="AlphaFoldDB" id="A0A3N4HGV7"/>
<dbReference type="SUPFAM" id="SSF57667">
    <property type="entry name" value="beta-beta-alpha zinc fingers"/>
    <property type="match status" value="1"/>
</dbReference>
<dbReference type="FunFam" id="3.30.160.60:FF:001732">
    <property type="entry name" value="Zgc:162936"/>
    <property type="match status" value="1"/>
</dbReference>
<reference evidence="7 8" key="1">
    <citation type="journal article" date="2018" name="Nat. Ecol. Evol.">
        <title>Pezizomycetes genomes reveal the molecular basis of ectomycorrhizal truffle lifestyle.</title>
        <authorList>
            <person name="Murat C."/>
            <person name="Payen T."/>
            <person name="Noel B."/>
            <person name="Kuo A."/>
            <person name="Morin E."/>
            <person name="Chen J."/>
            <person name="Kohler A."/>
            <person name="Krizsan K."/>
            <person name="Balestrini R."/>
            <person name="Da Silva C."/>
            <person name="Montanini B."/>
            <person name="Hainaut M."/>
            <person name="Levati E."/>
            <person name="Barry K.W."/>
            <person name="Belfiori B."/>
            <person name="Cichocki N."/>
            <person name="Clum A."/>
            <person name="Dockter R.B."/>
            <person name="Fauchery L."/>
            <person name="Guy J."/>
            <person name="Iotti M."/>
            <person name="Le Tacon F."/>
            <person name="Lindquist E.A."/>
            <person name="Lipzen A."/>
            <person name="Malagnac F."/>
            <person name="Mello A."/>
            <person name="Molinier V."/>
            <person name="Miyauchi S."/>
            <person name="Poulain J."/>
            <person name="Riccioni C."/>
            <person name="Rubini A."/>
            <person name="Sitrit Y."/>
            <person name="Splivallo R."/>
            <person name="Traeger S."/>
            <person name="Wang M."/>
            <person name="Zifcakova L."/>
            <person name="Wipf D."/>
            <person name="Zambonelli A."/>
            <person name="Paolocci F."/>
            <person name="Nowrousian M."/>
            <person name="Ottonello S."/>
            <person name="Baldrian P."/>
            <person name="Spatafora J.W."/>
            <person name="Henrissat B."/>
            <person name="Nagy L.G."/>
            <person name="Aury J.M."/>
            <person name="Wincker P."/>
            <person name="Grigoriev I.V."/>
            <person name="Bonfante P."/>
            <person name="Martin F.M."/>
        </authorList>
    </citation>
    <scope>NUCLEOTIDE SEQUENCE [LARGE SCALE GENOMIC DNA]</scope>
    <source>
        <strain evidence="7 8">RN42</strain>
    </source>
</reference>
<name>A0A3N4HGV7_ASCIM</name>
<organism evidence="7 8">
    <name type="scientific">Ascobolus immersus RN42</name>
    <dbReference type="NCBI Taxonomy" id="1160509"/>
    <lineage>
        <taxon>Eukaryota</taxon>
        <taxon>Fungi</taxon>
        <taxon>Dikarya</taxon>
        <taxon>Ascomycota</taxon>
        <taxon>Pezizomycotina</taxon>
        <taxon>Pezizomycetes</taxon>
        <taxon>Pezizales</taxon>
        <taxon>Ascobolaceae</taxon>
        <taxon>Ascobolus</taxon>
    </lineage>
</organism>
<keyword evidence="8" id="KW-1185">Reference proteome</keyword>
<proteinExistence type="predicted"/>
<dbReference type="FunFam" id="3.30.160.60:FF:000125">
    <property type="entry name" value="Putative zinc finger protein 143"/>
    <property type="match status" value="1"/>
</dbReference>
<evidence type="ECO:0000256" key="3">
    <source>
        <dbReference type="ARBA" id="ARBA00022771"/>
    </source>
</evidence>
<dbReference type="InterPro" id="IPR036236">
    <property type="entry name" value="Znf_C2H2_sf"/>
</dbReference>
<dbReference type="EMBL" id="ML119867">
    <property type="protein sequence ID" value="RPA72306.1"/>
    <property type="molecule type" value="Genomic_DNA"/>
</dbReference>
<sequence length="71" mass="8323">MNNGAPKKTEAEKKKPFKCERAGCGMAFSRQEHLLRHIRFHTGEKPFHCRICGNSFSRLDNLRQHSQCHER</sequence>
<dbReference type="Gene3D" id="3.30.160.60">
    <property type="entry name" value="Classic Zinc Finger"/>
    <property type="match status" value="2"/>
</dbReference>
<dbReference type="Pfam" id="PF00096">
    <property type="entry name" value="zf-C2H2"/>
    <property type="match status" value="2"/>
</dbReference>
<dbReference type="GO" id="GO:0000978">
    <property type="term" value="F:RNA polymerase II cis-regulatory region sequence-specific DNA binding"/>
    <property type="evidence" value="ECO:0007669"/>
    <property type="project" value="TreeGrafter"/>
</dbReference>
<dbReference type="Proteomes" id="UP000275078">
    <property type="component" value="Unassembled WGS sequence"/>
</dbReference>
<evidence type="ECO:0000313" key="8">
    <source>
        <dbReference type="Proteomes" id="UP000275078"/>
    </source>
</evidence>
<keyword evidence="3 5" id="KW-0863">Zinc-finger</keyword>
<evidence type="ECO:0000256" key="1">
    <source>
        <dbReference type="ARBA" id="ARBA00022723"/>
    </source>
</evidence>
<dbReference type="PROSITE" id="PS00028">
    <property type="entry name" value="ZINC_FINGER_C2H2_1"/>
    <property type="match status" value="2"/>
</dbReference>
<keyword evidence="4" id="KW-0862">Zinc</keyword>
<evidence type="ECO:0000256" key="2">
    <source>
        <dbReference type="ARBA" id="ARBA00022737"/>
    </source>
</evidence>
<dbReference type="PANTHER" id="PTHR23235:SF127">
    <property type="entry name" value="TRANSCRIPTION FACTOR, PUTATIVE (AFU_ORTHOLOGUE AFUA_3G09820)-RELATED"/>
    <property type="match status" value="1"/>
</dbReference>
<protein>
    <recommendedName>
        <fullName evidence="6">C2H2-type domain-containing protein</fullName>
    </recommendedName>
</protein>
<feature type="domain" description="C2H2-type" evidence="6">
    <location>
        <begin position="47"/>
        <end position="71"/>
    </location>
</feature>
<keyword evidence="2" id="KW-0677">Repeat</keyword>
<dbReference type="GO" id="GO:0000981">
    <property type="term" value="F:DNA-binding transcription factor activity, RNA polymerase II-specific"/>
    <property type="evidence" value="ECO:0007669"/>
    <property type="project" value="UniProtKB-ARBA"/>
</dbReference>
<dbReference type="PANTHER" id="PTHR23235">
    <property type="entry name" value="KRUEPPEL-LIKE TRANSCRIPTION FACTOR"/>
    <property type="match status" value="1"/>
</dbReference>
<evidence type="ECO:0000313" key="7">
    <source>
        <dbReference type="EMBL" id="RPA72306.1"/>
    </source>
</evidence>
<evidence type="ECO:0000256" key="5">
    <source>
        <dbReference type="PROSITE-ProRule" id="PRU00042"/>
    </source>
</evidence>
<dbReference type="OrthoDB" id="654211at2759"/>
<evidence type="ECO:0000259" key="6">
    <source>
        <dbReference type="PROSITE" id="PS50157"/>
    </source>
</evidence>
<gene>
    <name evidence="7" type="ORF">BJ508DRAFT_217176</name>
</gene>
<dbReference type="GO" id="GO:0045893">
    <property type="term" value="P:positive regulation of DNA-templated transcription"/>
    <property type="evidence" value="ECO:0007669"/>
    <property type="project" value="UniProtKB-ARBA"/>
</dbReference>
<accession>A0A3N4HGV7</accession>
<dbReference type="InterPro" id="IPR013087">
    <property type="entry name" value="Znf_C2H2_type"/>
</dbReference>
<dbReference type="GO" id="GO:0005694">
    <property type="term" value="C:chromosome"/>
    <property type="evidence" value="ECO:0007669"/>
    <property type="project" value="UniProtKB-ARBA"/>
</dbReference>
<dbReference type="PROSITE" id="PS50157">
    <property type="entry name" value="ZINC_FINGER_C2H2_2"/>
    <property type="match status" value="2"/>
</dbReference>
<dbReference type="SMART" id="SM00355">
    <property type="entry name" value="ZnF_C2H2"/>
    <property type="match status" value="2"/>
</dbReference>
<feature type="domain" description="C2H2-type" evidence="6">
    <location>
        <begin position="17"/>
        <end position="46"/>
    </location>
</feature>
<feature type="non-terminal residue" evidence="7">
    <location>
        <position position="71"/>
    </location>
</feature>
<keyword evidence="1" id="KW-0479">Metal-binding</keyword>